<dbReference type="Gene3D" id="3.40.50.10140">
    <property type="entry name" value="Toll/interleukin-1 receptor homology (TIR) domain"/>
    <property type="match status" value="1"/>
</dbReference>
<proteinExistence type="predicted"/>
<dbReference type="InterPro" id="IPR035897">
    <property type="entry name" value="Toll_tir_struct_dom_sf"/>
</dbReference>
<dbReference type="RefSeq" id="WP_125411916.1">
    <property type="nucleotide sequence ID" value="NZ_JADNFO010000002.1"/>
</dbReference>
<dbReference type="EMBL" id="RJNF01000026">
    <property type="protein sequence ID" value="RSI55069.1"/>
    <property type="molecule type" value="Genomic_DNA"/>
</dbReference>
<evidence type="ECO:0000313" key="2">
    <source>
        <dbReference type="EMBL" id="RSI55069.1"/>
    </source>
</evidence>
<comment type="caution">
    <text evidence="2">The sequence shown here is derived from an EMBL/GenBank/DDBJ whole genome shotgun (WGS) entry which is preliminary data.</text>
</comment>
<evidence type="ECO:0000313" key="3">
    <source>
        <dbReference type="Proteomes" id="UP000273998"/>
    </source>
</evidence>
<name>A0AAX1Y9M8_STRSL</name>
<accession>A0AAX1Y9M8</accession>
<feature type="domain" description="SEFIR" evidence="1">
    <location>
        <begin position="1"/>
        <end position="89"/>
    </location>
</feature>
<organism evidence="2 3">
    <name type="scientific">Streptococcus salivarius</name>
    <dbReference type="NCBI Taxonomy" id="1304"/>
    <lineage>
        <taxon>Bacteria</taxon>
        <taxon>Bacillati</taxon>
        <taxon>Bacillota</taxon>
        <taxon>Bacilli</taxon>
        <taxon>Lactobacillales</taxon>
        <taxon>Streptococcaceae</taxon>
        <taxon>Streptococcus</taxon>
    </lineage>
</organism>
<evidence type="ECO:0000259" key="1">
    <source>
        <dbReference type="PROSITE" id="PS51534"/>
    </source>
</evidence>
<dbReference type="AlphaFoldDB" id="A0AAX1Y9M8"/>
<dbReference type="PROSITE" id="PS51534">
    <property type="entry name" value="SEFIR"/>
    <property type="match status" value="1"/>
</dbReference>
<protein>
    <recommendedName>
        <fullName evidence="1">SEFIR domain-containing protein</fullName>
    </recommendedName>
</protein>
<dbReference type="SUPFAM" id="SSF52309">
    <property type="entry name" value="N-(deoxy)ribosyltransferase-like"/>
    <property type="match status" value="1"/>
</dbReference>
<dbReference type="Proteomes" id="UP000273998">
    <property type="component" value="Unassembled WGS sequence"/>
</dbReference>
<sequence length="89" mass="10495">MGKIFIAHAWSNDENYNQKQLDFIRKLELELQDNNLEVIYDGNNVDKKGLNSFMRENIKNCDVILAICDEIYLQKSDNEDTGVYYELQE</sequence>
<gene>
    <name evidence="2" type="ORF">D8867_08710</name>
</gene>
<reference evidence="2 3" key="1">
    <citation type="submission" date="2018-11" db="EMBL/GenBank/DDBJ databases">
        <title>Species Designations Belie Phenotypic and Genotypic Heterogeneity in Oral Streptococci.</title>
        <authorList>
            <person name="Velsko I."/>
        </authorList>
    </citation>
    <scope>NUCLEOTIDE SEQUENCE [LARGE SCALE GENOMIC DNA]</scope>
    <source>
        <strain evidence="2 3">BCC42</strain>
    </source>
</reference>
<dbReference type="InterPro" id="IPR013568">
    <property type="entry name" value="SEFIR_dom"/>
</dbReference>